<dbReference type="NCBIfam" id="TIGR00621">
    <property type="entry name" value="ssb"/>
    <property type="match status" value="1"/>
</dbReference>
<dbReference type="PANTHER" id="PTHR10302:SF0">
    <property type="entry name" value="SINGLE-STRANDED DNA-BINDING PROTEIN, MITOCHONDRIAL"/>
    <property type="match status" value="1"/>
</dbReference>
<dbReference type="PIRSF" id="PIRSF002070">
    <property type="entry name" value="SSB"/>
    <property type="match status" value="1"/>
</dbReference>
<dbReference type="Proteomes" id="UP000260814">
    <property type="component" value="Unassembled WGS sequence"/>
</dbReference>
<dbReference type="InterPro" id="IPR000424">
    <property type="entry name" value="Primosome_PriB/ssb"/>
</dbReference>
<organism evidence="5 6">
    <name type="scientific">Phocaeicola plebeius</name>
    <dbReference type="NCBI Taxonomy" id="310297"/>
    <lineage>
        <taxon>Bacteria</taxon>
        <taxon>Pseudomonadati</taxon>
        <taxon>Bacteroidota</taxon>
        <taxon>Bacteroidia</taxon>
        <taxon>Bacteroidales</taxon>
        <taxon>Bacteroidaceae</taxon>
        <taxon>Phocaeicola</taxon>
    </lineage>
</organism>
<protein>
    <recommendedName>
        <fullName evidence="2 3">Single-stranded DNA-binding protein</fullName>
        <shortName evidence="2">SSB</shortName>
    </recommendedName>
</protein>
<dbReference type="PROSITE" id="PS50935">
    <property type="entry name" value="SSB"/>
    <property type="match status" value="1"/>
</dbReference>
<gene>
    <name evidence="5" type="ORF">DXB87_10245</name>
</gene>
<evidence type="ECO:0000313" key="6">
    <source>
        <dbReference type="Proteomes" id="UP000260814"/>
    </source>
</evidence>
<dbReference type="Pfam" id="PF00436">
    <property type="entry name" value="SSB"/>
    <property type="match status" value="1"/>
</dbReference>
<proteinExistence type="inferred from homology"/>
<comment type="caution">
    <text evidence="5">The sequence shown here is derived from an EMBL/GenBank/DDBJ whole genome shotgun (WGS) entry which is preliminary data.</text>
</comment>
<comment type="subunit">
    <text evidence="2">Homotetramer.</text>
</comment>
<dbReference type="PANTHER" id="PTHR10302">
    <property type="entry name" value="SINGLE-STRANDED DNA-BINDING PROTEIN"/>
    <property type="match status" value="1"/>
</dbReference>
<evidence type="ECO:0000256" key="2">
    <source>
        <dbReference type="HAMAP-Rule" id="MF_00984"/>
    </source>
</evidence>
<accession>A0A3E4Z701</accession>
<dbReference type="Gene3D" id="2.40.50.140">
    <property type="entry name" value="Nucleic acid-binding proteins"/>
    <property type="match status" value="1"/>
</dbReference>
<evidence type="ECO:0000256" key="1">
    <source>
        <dbReference type="ARBA" id="ARBA00023125"/>
    </source>
</evidence>
<dbReference type="AlphaFoldDB" id="A0A3E4Z701"/>
<name>A0A3E4Z701_9BACT</name>
<dbReference type="SUPFAM" id="SSF50249">
    <property type="entry name" value="Nucleic acid-binding proteins"/>
    <property type="match status" value="1"/>
</dbReference>
<evidence type="ECO:0000313" key="5">
    <source>
        <dbReference type="EMBL" id="RGM90271.1"/>
    </source>
</evidence>
<feature type="region of interest" description="Disordered" evidence="4">
    <location>
        <begin position="111"/>
        <end position="164"/>
    </location>
</feature>
<reference evidence="5 6" key="1">
    <citation type="submission" date="2018-08" db="EMBL/GenBank/DDBJ databases">
        <title>A genome reference for cultivated species of the human gut microbiota.</title>
        <authorList>
            <person name="Zou Y."/>
            <person name="Xue W."/>
            <person name="Luo G."/>
        </authorList>
    </citation>
    <scope>NUCLEOTIDE SEQUENCE [LARGE SCALE GENOMIC DNA]</scope>
    <source>
        <strain evidence="5 6">OM06-2</strain>
    </source>
</reference>
<sequence>MINKCTFIGNLGKDPDYKVLESGHKVASFSIACSRKVKNKENGETKEYTEWIPIVAWDNLAEIISQLARKGSQVYVEGEFRTRSYEAEGTGEKRYVSEIWARDFRLLGRKAESSSAPLPTSPDDFGSQPAPASAPSPAQPAQAAPQQPTQGTLNMTDEKDDLPF</sequence>
<feature type="compositionally biased region" description="Low complexity" evidence="4">
    <location>
        <begin position="139"/>
        <end position="148"/>
    </location>
</feature>
<dbReference type="GO" id="GO:0006260">
    <property type="term" value="P:DNA replication"/>
    <property type="evidence" value="ECO:0007669"/>
    <property type="project" value="InterPro"/>
</dbReference>
<dbReference type="EMBL" id="QSTW01000013">
    <property type="protein sequence ID" value="RGM90271.1"/>
    <property type="molecule type" value="Genomic_DNA"/>
</dbReference>
<dbReference type="InterPro" id="IPR011344">
    <property type="entry name" value="ssDNA-bd"/>
</dbReference>
<keyword evidence="1 2" id="KW-0238">DNA-binding</keyword>
<dbReference type="GO" id="GO:0009295">
    <property type="term" value="C:nucleoid"/>
    <property type="evidence" value="ECO:0007669"/>
    <property type="project" value="TreeGrafter"/>
</dbReference>
<dbReference type="RefSeq" id="WP_117702065.1">
    <property type="nucleotide sequence ID" value="NZ_QSTW01000013.1"/>
</dbReference>
<dbReference type="GO" id="GO:0003697">
    <property type="term" value="F:single-stranded DNA binding"/>
    <property type="evidence" value="ECO:0007669"/>
    <property type="project" value="UniProtKB-UniRule"/>
</dbReference>
<dbReference type="CDD" id="cd04496">
    <property type="entry name" value="SSB_OBF"/>
    <property type="match status" value="1"/>
</dbReference>
<evidence type="ECO:0000256" key="3">
    <source>
        <dbReference type="PIRNR" id="PIRNR002070"/>
    </source>
</evidence>
<comment type="caution">
    <text evidence="2">Lacks conserved residue(s) required for the propagation of feature annotation.</text>
</comment>
<dbReference type="HAMAP" id="MF_00984">
    <property type="entry name" value="SSB"/>
    <property type="match status" value="1"/>
</dbReference>
<dbReference type="InterPro" id="IPR012340">
    <property type="entry name" value="NA-bd_OB-fold"/>
</dbReference>
<evidence type="ECO:0000256" key="4">
    <source>
        <dbReference type="SAM" id="MobiDB-lite"/>
    </source>
</evidence>